<evidence type="ECO:0000313" key="2">
    <source>
        <dbReference type="EMBL" id="EFN77128.1"/>
    </source>
</evidence>
<dbReference type="EMBL" id="GL452494">
    <property type="protein sequence ID" value="EFN77128.1"/>
    <property type="molecule type" value="Genomic_DNA"/>
</dbReference>
<dbReference type="Proteomes" id="UP000008237">
    <property type="component" value="Unassembled WGS sequence"/>
</dbReference>
<accession>E2C4K2</accession>
<dbReference type="OrthoDB" id="7612452at2759"/>
<feature type="domain" description="Endonuclease/exonuclease/phosphatase" evidence="1">
    <location>
        <begin position="2"/>
        <end position="90"/>
    </location>
</feature>
<dbReference type="OMA" id="MWFLPLS"/>
<reference evidence="2 3" key="1">
    <citation type="journal article" date="2010" name="Science">
        <title>Genomic comparison of the ants Camponotus floridanus and Harpegnathos saltator.</title>
        <authorList>
            <person name="Bonasio R."/>
            <person name="Zhang G."/>
            <person name="Ye C."/>
            <person name="Mutti N.S."/>
            <person name="Fang X."/>
            <person name="Qin N."/>
            <person name="Donahue G."/>
            <person name="Yang P."/>
            <person name="Li Q."/>
            <person name="Li C."/>
            <person name="Zhang P."/>
            <person name="Huang Z."/>
            <person name="Berger S.L."/>
            <person name="Reinberg D."/>
            <person name="Wang J."/>
            <person name="Liebig J."/>
        </authorList>
    </citation>
    <scope>NUCLEOTIDE SEQUENCE [LARGE SCALE GENOMIC DNA]</scope>
    <source>
        <strain evidence="2 3">R22 G/1</strain>
    </source>
</reference>
<sequence length="101" mass="11181">PVVVAGDFNAHSEEWGCSPRQRDPRGNVVADWAAELGLVLMNTGSTCTCVRPGGGESVIDLTLASPSAARNFREWVVEEERESLSDHRYVMWFLPLSTPHR</sequence>
<feature type="non-terminal residue" evidence="2">
    <location>
        <position position="1"/>
    </location>
</feature>
<dbReference type="InParanoid" id="E2C4K2"/>
<dbReference type="Gene3D" id="3.60.10.10">
    <property type="entry name" value="Endonuclease/exonuclease/phosphatase"/>
    <property type="match status" value="1"/>
</dbReference>
<organism evidence="3">
    <name type="scientific">Harpegnathos saltator</name>
    <name type="common">Jerdon's jumping ant</name>
    <dbReference type="NCBI Taxonomy" id="610380"/>
    <lineage>
        <taxon>Eukaryota</taxon>
        <taxon>Metazoa</taxon>
        <taxon>Ecdysozoa</taxon>
        <taxon>Arthropoda</taxon>
        <taxon>Hexapoda</taxon>
        <taxon>Insecta</taxon>
        <taxon>Pterygota</taxon>
        <taxon>Neoptera</taxon>
        <taxon>Endopterygota</taxon>
        <taxon>Hymenoptera</taxon>
        <taxon>Apocrita</taxon>
        <taxon>Aculeata</taxon>
        <taxon>Formicoidea</taxon>
        <taxon>Formicidae</taxon>
        <taxon>Ponerinae</taxon>
        <taxon>Ponerini</taxon>
        <taxon>Harpegnathos</taxon>
    </lineage>
</organism>
<dbReference type="AlphaFoldDB" id="E2C4K2"/>
<dbReference type="SUPFAM" id="SSF56219">
    <property type="entry name" value="DNase I-like"/>
    <property type="match status" value="1"/>
</dbReference>
<dbReference type="InterPro" id="IPR036691">
    <property type="entry name" value="Endo/exonu/phosph_ase_sf"/>
</dbReference>
<name>E2C4K2_HARSA</name>
<protein>
    <recommendedName>
        <fullName evidence="1">Endonuclease/exonuclease/phosphatase domain-containing protein</fullName>
    </recommendedName>
</protein>
<feature type="non-terminal residue" evidence="2">
    <location>
        <position position="101"/>
    </location>
</feature>
<proteinExistence type="predicted"/>
<dbReference type="Pfam" id="PF14529">
    <property type="entry name" value="Exo_endo_phos_2"/>
    <property type="match status" value="1"/>
</dbReference>
<evidence type="ECO:0000259" key="1">
    <source>
        <dbReference type="Pfam" id="PF14529"/>
    </source>
</evidence>
<gene>
    <name evidence="2" type="ORF">EAI_10688</name>
</gene>
<dbReference type="InterPro" id="IPR005135">
    <property type="entry name" value="Endo/exonuclease/phosphatase"/>
</dbReference>
<evidence type="ECO:0000313" key="3">
    <source>
        <dbReference type="Proteomes" id="UP000008237"/>
    </source>
</evidence>
<keyword evidence="3" id="KW-1185">Reference proteome</keyword>
<dbReference type="GO" id="GO:0003824">
    <property type="term" value="F:catalytic activity"/>
    <property type="evidence" value="ECO:0007669"/>
    <property type="project" value="InterPro"/>
</dbReference>